<dbReference type="GO" id="GO:0003677">
    <property type="term" value="F:DNA binding"/>
    <property type="evidence" value="ECO:0007669"/>
    <property type="project" value="InterPro"/>
</dbReference>
<dbReference type="STRING" id="1123281.SAMN02745180_02184"/>
<dbReference type="GO" id="GO:0005524">
    <property type="term" value="F:ATP binding"/>
    <property type="evidence" value="ECO:0007669"/>
    <property type="project" value="InterPro"/>
</dbReference>
<evidence type="ECO:0000259" key="1">
    <source>
        <dbReference type="Pfam" id="PF04851"/>
    </source>
</evidence>
<proteinExistence type="predicted"/>
<dbReference type="Proteomes" id="UP000184389">
    <property type="component" value="Unassembled WGS sequence"/>
</dbReference>
<dbReference type="RefSeq" id="WP_072744826.1">
    <property type="nucleotide sequence ID" value="NZ_FQXR01000011.1"/>
</dbReference>
<dbReference type="InterPro" id="IPR045572">
    <property type="entry name" value="RE_endonuc_C"/>
</dbReference>
<gene>
    <name evidence="3" type="ORF">SAMN02745180_02184</name>
</gene>
<dbReference type="EMBL" id="FQXR01000011">
    <property type="protein sequence ID" value="SHI11073.1"/>
    <property type="molecule type" value="Genomic_DNA"/>
</dbReference>
<protein>
    <submittedName>
        <fullName evidence="3">Type III restriction enzyme</fullName>
    </submittedName>
</protein>
<dbReference type="GO" id="GO:0005829">
    <property type="term" value="C:cytosol"/>
    <property type="evidence" value="ECO:0007669"/>
    <property type="project" value="TreeGrafter"/>
</dbReference>
<sequence length="989" mass="115034">MDIQLKRLPHQIECLKAITSVFEDVRITSNNPIYQNPIIDLKDDRIIENIDRIWDGKDLDLKPIPKSMRRRVDGEILGIDAKLETGTGKTYIYTRLMYELHKEYGFNKYILLVPSTPIKEGTRNFIEADYSIKHFADCYPSSTLKLNVLNAQKPQRSGRKMFPSSISEFTRGSRLERNKINVILMSDSMLLSKKTMERDDYDQTIFGSYTQPYEALRETRPIVIIDEPHRFKRENKAFKCIEEELKPQCIIRFGATFPEDPETKETDYNNLVYNLGACEAFNETLVKGVAIQTLEDANADDGKIKLMNMSYRPRKCIFRDETTKQNFTMEVGDFLSTINDKFGGISIEAIWQTNDPNIPRGVTLSNGQILQKGDIIYSSVYGTTYQELMLKQAIDNHFKHERENFLRGNKIKTLSLFFIDSIYSYRGEDNDGTLRLKFEEMLEKRIKEEIKDIESSEIHSLRILEYKEYLEASLEDIKKTNGGYFAEDNSTKDEDIQNEVDKILRDKKSLISFKSETGKWNTMRFIFSKWTLREGWDNPNVFQIAKLRSSGSEISKLQEVGRGLRLPVDEYGHRMEEEQFYLTYLVDYSEKSFAEKLVSEINADAKFSNNIRDLIGKVAKDRNVEENKLFGELLMAGFVDMDMNILLEKRDELLEKYPEFNMGLKPDKVIDTSKGKSSKVKIRPERFNEIKELWSKINQKYYLELEEISDKELENAILEILESGVYDKTIIYASERRTEKGKNEVILKEEIAGYHIIDELMPYNEFLIRANKAMGVSIVILHKAIVEYSKKNGLQKDFFNKITLQNLIDEFQEWLETAFLKRFSYRKMGIEPKETALTDINGKVKESIVQGSLGIMKDESAIVPEKFLFDSFIYDSPKERETIARSDIDEVIVFGKIPRRSIQVPLYYGGTTSPDFMYVLKKKDGDYVVNFIVETKDIHKKSSLRDDENMRIESARIFFKAMQEDGLNVSFEKQMKSDDIVTMIKKLVD</sequence>
<feature type="domain" description="Type III restriction enzyme C-terminal endonuclease" evidence="2">
    <location>
        <begin position="865"/>
        <end position="975"/>
    </location>
</feature>
<dbReference type="Pfam" id="PF04851">
    <property type="entry name" value="ResIII"/>
    <property type="match status" value="1"/>
</dbReference>
<dbReference type="AlphaFoldDB" id="A0A1M5YHU4"/>
<dbReference type="InterPro" id="IPR006935">
    <property type="entry name" value="Helicase/UvrB_N"/>
</dbReference>
<name>A0A1M5YHU4_9FIRM</name>
<organism evidence="3 4">
    <name type="scientific">Sporanaerobacter acetigenes DSM 13106</name>
    <dbReference type="NCBI Taxonomy" id="1123281"/>
    <lineage>
        <taxon>Bacteria</taxon>
        <taxon>Bacillati</taxon>
        <taxon>Bacillota</taxon>
        <taxon>Tissierellia</taxon>
        <taxon>Tissierellales</taxon>
        <taxon>Sporanaerobacteraceae</taxon>
        <taxon>Sporanaerobacter</taxon>
    </lineage>
</organism>
<dbReference type="PANTHER" id="PTHR47396">
    <property type="entry name" value="TYPE I RESTRICTION ENZYME ECOKI R PROTEIN"/>
    <property type="match status" value="1"/>
</dbReference>
<dbReference type="PANTHER" id="PTHR47396:SF1">
    <property type="entry name" value="ATP-DEPENDENT HELICASE IRC3-RELATED"/>
    <property type="match status" value="1"/>
</dbReference>
<dbReference type="GO" id="GO:0015668">
    <property type="term" value="F:type III site-specific deoxyribonuclease activity"/>
    <property type="evidence" value="ECO:0007669"/>
    <property type="project" value="InterPro"/>
</dbReference>
<dbReference type="Pfam" id="PF19778">
    <property type="entry name" value="RE_endonuc"/>
    <property type="match status" value="1"/>
</dbReference>
<evidence type="ECO:0000259" key="2">
    <source>
        <dbReference type="Pfam" id="PF19778"/>
    </source>
</evidence>
<dbReference type="Gene3D" id="3.40.50.300">
    <property type="entry name" value="P-loop containing nucleotide triphosphate hydrolases"/>
    <property type="match status" value="2"/>
</dbReference>
<feature type="domain" description="Helicase/UvrB N-terminal" evidence="1">
    <location>
        <begin position="81"/>
        <end position="258"/>
    </location>
</feature>
<accession>A0A1M5YHU4</accession>
<dbReference type="OrthoDB" id="9804145at2"/>
<dbReference type="SUPFAM" id="SSF52540">
    <property type="entry name" value="P-loop containing nucleoside triphosphate hydrolases"/>
    <property type="match status" value="2"/>
</dbReference>
<reference evidence="3 4" key="1">
    <citation type="submission" date="2016-11" db="EMBL/GenBank/DDBJ databases">
        <authorList>
            <person name="Jaros S."/>
            <person name="Januszkiewicz K."/>
            <person name="Wedrychowicz H."/>
        </authorList>
    </citation>
    <scope>NUCLEOTIDE SEQUENCE [LARGE SCALE GENOMIC DNA]</scope>
    <source>
        <strain evidence="3 4">DSM 13106</strain>
    </source>
</reference>
<keyword evidence="4" id="KW-1185">Reference proteome</keyword>
<dbReference type="NCBIfam" id="NF012027">
    <property type="entry name" value="PRK15483.1"/>
    <property type="match status" value="1"/>
</dbReference>
<dbReference type="InterPro" id="IPR027417">
    <property type="entry name" value="P-loop_NTPase"/>
</dbReference>
<evidence type="ECO:0000313" key="4">
    <source>
        <dbReference type="Proteomes" id="UP000184389"/>
    </source>
</evidence>
<evidence type="ECO:0000313" key="3">
    <source>
        <dbReference type="EMBL" id="SHI11073.1"/>
    </source>
</evidence>
<dbReference type="InterPro" id="IPR050742">
    <property type="entry name" value="Helicase_Restrict-Modif_Enz"/>
</dbReference>